<dbReference type="InterPro" id="IPR001584">
    <property type="entry name" value="Integrase_cat-core"/>
</dbReference>
<dbReference type="OrthoDB" id="413361at2759"/>
<accession>A0A812QW66</accession>
<dbReference type="Gene3D" id="3.30.420.10">
    <property type="entry name" value="Ribonuclease H-like superfamily/Ribonuclease H"/>
    <property type="match status" value="1"/>
</dbReference>
<protein>
    <recommendedName>
        <fullName evidence="6">Retrovirus-related Pol polyprotein from transposon TNT 1-94</fullName>
    </recommendedName>
</protein>
<dbReference type="InterPro" id="IPR003034">
    <property type="entry name" value="SAP_dom"/>
</dbReference>
<feature type="region of interest" description="Disordered" evidence="1">
    <location>
        <begin position="173"/>
        <end position="192"/>
    </location>
</feature>
<feature type="domain" description="SAP" evidence="2">
    <location>
        <begin position="124"/>
        <end position="158"/>
    </location>
</feature>
<evidence type="ECO:0000313" key="5">
    <source>
        <dbReference type="Proteomes" id="UP000649617"/>
    </source>
</evidence>
<evidence type="ECO:0008006" key="6">
    <source>
        <dbReference type="Google" id="ProtNLM"/>
    </source>
</evidence>
<dbReference type="EMBL" id="CAJNIZ010018195">
    <property type="protein sequence ID" value="CAE7407199.1"/>
    <property type="molecule type" value="Genomic_DNA"/>
</dbReference>
<keyword evidence="5" id="KW-1185">Reference proteome</keyword>
<name>A0A812QW66_SYMPI</name>
<feature type="non-terminal residue" evidence="4">
    <location>
        <position position="1"/>
    </location>
</feature>
<proteinExistence type="predicted"/>
<evidence type="ECO:0000259" key="3">
    <source>
        <dbReference type="PROSITE" id="PS50994"/>
    </source>
</evidence>
<dbReference type="PROSITE" id="PS50994">
    <property type="entry name" value="INTEGRASE"/>
    <property type="match status" value="1"/>
</dbReference>
<dbReference type="Proteomes" id="UP000649617">
    <property type="component" value="Unassembled WGS sequence"/>
</dbReference>
<dbReference type="AlphaFoldDB" id="A0A812QW66"/>
<dbReference type="PROSITE" id="PS50800">
    <property type="entry name" value="SAP"/>
    <property type="match status" value="1"/>
</dbReference>
<organism evidence="4 5">
    <name type="scientific">Symbiodinium pilosum</name>
    <name type="common">Dinoflagellate</name>
    <dbReference type="NCBI Taxonomy" id="2952"/>
    <lineage>
        <taxon>Eukaryota</taxon>
        <taxon>Sar</taxon>
        <taxon>Alveolata</taxon>
        <taxon>Dinophyceae</taxon>
        <taxon>Suessiales</taxon>
        <taxon>Symbiodiniaceae</taxon>
        <taxon>Symbiodinium</taxon>
    </lineage>
</organism>
<feature type="domain" description="Integrase catalytic" evidence="3">
    <location>
        <begin position="231"/>
        <end position="410"/>
    </location>
</feature>
<reference evidence="4" key="1">
    <citation type="submission" date="2021-02" db="EMBL/GenBank/DDBJ databases">
        <authorList>
            <person name="Dougan E. K."/>
            <person name="Rhodes N."/>
            <person name="Thang M."/>
            <person name="Chan C."/>
        </authorList>
    </citation>
    <scope>NUCLEOTIDE SEQUENCE</scope>
</reference>
<sequence>MGIHLWKYRATLIKIGEQWEMCDFQEPLERCQSLEELLPGVVMPVPVLTIMHRSESSLENCGIDVQSEFKFEAPILPEVHEPPEVIDLPMEDQEEQPPLQVPAPPPGVMVRDDDHVMVEGIRLGPDSSSAALKAACKSLGIGMSGGKAQLFKRLVNHMKRRNFEDSLSLENAAKPLEHGPRAQATPPTPSDEEVALHNLTHVPFKNWCPYCISCRSRRDHHDQGGGKHASPGGFPCIAFDFWYAKIAGSEYHFMEKVSEGDKEILTVLSIVDRSTGMCRGVALPSKGHESLVYAAKKILSFIAYLGHQTVEVRADNEPAVESLVTMVVQARNKIGLKTLSKPSQPYGRATNGAAEQAIQTLRDLGATLLEQVRTKAGIDLKTSDDLIGWAYSHAGVFLGKVPSNDLNFCGTVLKEFQGKAYKYGMGSLGGRLVQKQVFLPNVMRPHQILHRCNGYFESVDGDTLYTLDEQWEMDPDGGDEHLEAQWDDTDDEVDWSDLREADGPPDLLEDQLKVVDFMAEDEEVVRLEHMKVLEAVSDLPSGAKLLRTRFVHDWRFRDKAWKRRARLVCKELRIWDPNRSDVYAPSTNPAVCRVIPLLFTSKPGWIMKSFDVKDAFLCVPQREELYVELGGKTYQVHYCLPGQQAASAWWGEQLAGDLKASGLSVDIACPAVLGQESSGATVHVDDGLLGGLPAGVDAVVEVLDKKYKVQVSDVVRKPGDILRFLKKEFTVTDEGLEITLDPKYIDRVCELLNVVNPKRRRVPCSQDILSRDESDPLSEAQTSKFRGAIGSLLYVSPERPDAQFAIACLARSMSRPTKQAWRHLYGLAEYLWRAKHYKLLLRWAFPGR</sequence>
<dbReference type="GO" id="GO:0015074">
    <property type="term" value="P:DNA integration"/>
    <property type="evidence" value="ECO:0007669"/>
    <property type="project" value="InterPro"/>
</dbReference>
<evidence type="ECO:0000256" key="1">
    <source>
        <dbReference type="SAM" id="MobiDB-lite"/>
    </source>
</evidence>
<comment type="caution">
    <text evidence="4">The sequence shown here is derived from an EMBL/GenBank/DDBJ whole genome shotgun (WGS) entry which is preliminary data.</text>
</comment>
<dbReference type="GO" id="GO:0003676">
    <property type="term" value="F:nucleic acid binding"/>
    <property type="evidence" value="ECO:0007669"/>
    <property type="project" value="InterPro"/>
</dbReference>
<evidence type="ECO:0000259" key="2">
    <source>
        <dbReference type="PROSITE" id="PS50800"/>
    </source>
</evidence>
<gene>
    <name evidence="4" type="ORF">SPIL2461_LOCUS10046</name>
</gene>
<evidence type="ECO:0000313" key="4">
    <source>
        <dbReference type="EMBL" id="CAE7407199.1"/>
    </source>
</evidence>
<dbReference type="InterPro" id="IPR036397">
    <property type="entry name" value="RNaseH_sf"/>
</dbReference>